<feature type="short sequence motif" description="TonB C-terminal box" evidence="15">
    <location>
        <begin position="692"/>
        <end position="709"/>
    </location>
</feature>
<feature type="chain" id="PRO_5028945495" evidence="17">
    <location>
        <begin position="29"/>
        <end position="709"/>
    </location>
</feature>
<keyword evidence="6 14" id="KW-0812">Transmembrane</keyword>
<dbReference type="SUPFAM" id="SSF56935">
    <property type="entry name" value="Porins"/>
    <property type="match status" value="1"/>
</dbReference>
<comment type="similarity">
    <text evidence="2 14 16">Belongs to the TonB-dependent receptor family.</text>
</comment>
<dbReference type="Pfam" id="PF00593">
    <property type="entry name" value="TonB_dep_Rec_b-barrel"/>
    <property type="match status" value="1"/>
</dbReference>
<evidence type="ECO:0000313" key="21">
    <source>
        <dbReference type="Proteomes" id="UP000516057"/>
    </source>
</evidence>
<evidence type="ECO:0000256" key="16">
    <source>
        <dbReference type="RuleBase" id="RU003357"/>
    </source>
</evidence>
<keyword evidence="11 14" id="KW-0472">Membrane</keyword>
<evidence type="ECO:0000256" key="1">
    <source>
        <dbReference type="ARBA" id="ARBA00004571"/>
    </source>
</evidence>
<evidence type="ECO:0000256" key="13">
    <source>
        <dbReference type="ARBA" id="ARBA00023237"/>
    </source>
</evidence>
<dbReference type="Pfam" id="PF07715">
    <property type="entry name" value="Plug"/>
    <property type="match status" value="1"/>
</dbReference>
<evidence type="ECO:0000256" key="4">
    <source>
        <dbReference type="ARBA" id="ARBA00022452"/>
    </source>
</evidence>
<evidence type="ECO:0000256" key="14">
    <source>
        <dbReference type="PROSITE-ProRule" id="PRU01360"/>
    </source>
</evidence>
<dbReference type="InterPro" id="IPR010917">
    <property type="entry name" value="TonB_rcpt_CS"/>
</dbReference>
<dbReference type="GO" id="GO:0038023">
    <property type="term" value="F:signaling receptor activity"/>
    <property type="evidence" value="ECO:0007669"/>
    <property type="project" value="InterPro"/>
</dbReference>
<evidence type="ECO:0000259" key="19">
    <source>
        <dbReference type="Pfam" id="PF07715"/>
    </source>
</evidence>
<dbReference type="InterPro" id="IPR012910">
    <property type="entry name" value="Plug_dom"/>
</dbReference>
<dbReference type="InterPro" id="IPR037066">
    <property type="entry name" value="Plug_dom_sf"/>
</dbReference>
<dbReference type="GO" id="GO:0009279">
    <property type="term" value="C:cell outer membrane"/>
    <property type="evidence" value="ECO:0007669"/>
    <property type="project" value="UniProtKB-SubCell"/>
</dbReference>
<gene>
    <name evidence="20" type="ORF">H9L24_12890</name>
</gene>
<keyword evidence="5" id="KW-0410">Iron transport</keyword>
<evidence type="ECO:0000256" key="9">
    <source>
        <dbReference type="ARBA" id="ARBA00023065"/>
    </source>
</evidence>
<feature type="signal peptide" evidence="17">
    <location>
        <begin position="1"/>
        <end position="28"/>
    </location>
</feature>
<accession>A0A7H0HBU1</accession>
<organism evidence="20 21">
    <name type="scientific">Paenacidovorax monticola</name>
    <dbReference type="NCBI Taxonomy" id="1926868"/>
    <lineage>
        <taxon>Bacteria</taxon>
        <taxon>Pseudomonadati</taxon>
        <taxon>Pseudomonadota</taxon>
        <taxon>Betaproteobacteria</taxon>
        <taxon>Burkholderiales</taxon>
        <taxon>Comamonadaceae</taxon>
        <taxon>Paenacidovorax</taxon>
    </lineage>
</organism>
<dbReference type="AlphaFoldDB" id="A0A7H0HBU1"/>
<keyword evidence="9" id="KW-0406">Ion transport</keyword>
<evidence type="ECO:0000256" key="2">
    <source>
        <dbReference type="ARBA" id="ARBA00009810"/>
    </source>
</evidence>
<keyword evidence="7 17" id="KW-0732">Signal</keyword>
<dbReference type="Gene3D" id="2.170.130.10">
    <property type="entry name" value="TonB-dependent receptor, plug domain"/>
    <property type="match status" value="1"/>
</dbReference>
<dbReference type="InterPro" id="IPR039426">
    <property type="entry name" value="TonB-dep_rcpt-like"/>
</dbReference>
<comment type="subcellular location">
    <subcellularLocation>
        <location evidence="1 14">Cell outer membrane</location>
        <topology evidence="1 14">Multi-pass membrane protein</topology>
    </subcellularLocation>
</comment>
<keyword evidence="12 20" id="KW-0675">Receptor</keyword>
<keyword evidence="3 14" id="KW-0813">Transport</keyword>
<keyword evidence="10 16" id="KW-0798">TonB box</keyword>
<dbReference type="Proteomes" id="UP000516057">
    <property type="component" value="Chromosome"/>
</dbReference>
<evidence type="ECO:0000259" key="18">
    <source>
        <dbReference type="Pfam" id="PF00593"/>
    </source>
</evidence>
<keyword evidence="13 14" id="KW-0998">Cell outer membrane</keyword>
<sequence length="709" mass="75167">MNKSPLTLRALPLACAAAAACMALPSAAQPAAPSTAALPEVSVTSAHDPEALPAAAPGGKAALGLRLGVLGNTDVMNAPFSATAYTQQAIQDQQARTLADVLQNDPSVRYTTNSGHMLEHFRIRGLDVNGPSVAYGGLYGMAPKGHIPTEMVERVEVLRGPSAMLGGMAPDSNLGGTINLAPKRAGAQPVTQITTSYSSDSYVQAHADVGRRFGEEGRLGLRFNGVYGGGDTGVAGQHKGRRLGALALDYQGERWSVTLDAYSSQEKIRNGSQAMYGLATRRGNVVGIGRLVPVPDSDVNAFRGTHGTFDDDGIMVRGELQLAPDWTAYAAAGAVNSHGRGLMFGTRMIVTGANGAAKGYVYNVDTITRDRVAEAGVRGQFATGSVKHTLNVTASVLNHKDGSSSRAAEAWDQNIYHPVTPPFPAAPAPASFSVDNDLRSLAVVDTLDMADGRVLLTLGARLQNVRQINGYDESRLSPSAGVVVKPWGENTSLFANYMEGLSPGQIVPFNAGYTNEGHSFAPYRTKQVEVGVKHRQGALTHTLSLFQIDRPTLITAADGKSMFEGGKQRLRGAEWIAFGQIAPTLDLLGGATYLQARQRNTGKDSYGVPGWTANLGLDWSTPITGLSLGGRVVYTGSQWVDSANTLKLPGSHRFDLSAKYKTRIGQTPVTLNGYIENLTGRNYWSGMFTDGYAMPAPPRTVRLAATFSF</sequence>
<dbReference type="GO" id="GO:0015344">
    <property type="term" value="F:siderophore uptake transmembrane transporter activity"/>
    <property type="evidence" value="ECO:0007669"/>
    <property type="project" value="TreeGrafter"/>
</dbReference>
<evidence type="ECO:0000313" key="20">
    <source>
        <dbReference type="EMBL" id="QNP58007.1"/>
    </source>
</evidence>
<dbReference type="PROSITE" id="PS01156">
    <property type="entry name" value="TONB_DEPENDENT_REC_2"/>
    <property type="match status" value="1"/>
</dbReference>
<reference evidence="20 21" key="1">
    <citation type="submission" date="2020-08" db="EMBL/GenBank/DDBJ databases">
        <title>Genome sequence of Acidovorax monticola KACC 19171T.</title>
        <authorList>
            <person name="Hyun D.-W."/>
            <person name="Bae J.-W."/>
        </authorList>
    </citation>
    <scope>NUCLEOTIDE SEQUENCE [LARGE SCALE GENOMIC DNA]</scope>
    <source>
        <strain evidence="20 21">KACC 19171</strain>
    </source>
</reference>
<keyword evidence="21" id="KW-1185">Reference proteome</keyword>
<dbReference type="PROSITE" id="PS52016">
    <property type="entry name" value="TONB_DEPENDENT_REC_3"/>
    <property type="match status" value="1"/>
</dbReference>
<protein>
    <submittedName>
        <fullName evidence="20">TonB-dependent receptor</fullName>
    </submittedName>
</protein>
<dbReference type="PROSITE" id="PS51257">
    <property type="entry name" value="PROKAR_LIPOPROTEIN"/>
    <property type="match status" value="1"/>
</dbReference>
<dbReference type="PANTHER" id="PTHR32552:SF82">
    <property type="entry name" value="FCUA PROTEIN"/>
    <property type="match status" value="1"/>
</dbReference>
<proteinExistence type="inferred from homology"/>
<evidence type="ECO:0000256" key="5">
    <source>
        <dbReference type="ARBA" id="ARBA00022496"/>
    </source>
</evidence>
<dbReference type="EMBL" id="CP060790">
    <property type="protein sequence ID" value="QNP58007.1"/>
    <property type="molecule type" value="Genomic_DNA"/>
</dbReference>
<dbReference type="NCBIfam" id="TIGR01783">
    <property type="entry name" value="TonB-siderophor"/>
    <property type="match status" value="1"/>
</dbReference>
<dbReference type="CDD" id="cd01347">
    <property type="entry name" value="ligand_gated_channel"/>
    <property type="match status" value="1"/>
</dbReference>
<dbReference type="PANTHER" id="PTHR32552">
    <property type="entry name" value="FERRICHROME IRON RECEPTOR-RELATED"/>
    <property type="match status" value="1"/>
</dbReference>
<evidence type="ECO:0000256" key="17">
    <source>
        <dbReference type="SAM" id="SignalP"/>
    </source>
</evidence>
<dbReference type="InterPro" id="IPR036942">
    <property type="entry name" value="Beta-barrel_TonB_sf"/>
</dbReference>
<dbReference type="KEGG" id="amon:H9L24_12890"/>
<evidence type="ECO:0000256" key="3">
    <source>
        <dbReference type="ARBA" id="ARBA00022448"/>
    </source>
</evidence>
<name>A0A7H0HBU1_9BURK</name>
<keyword evidence="8" id="KW-0408">Iron</keyword>
<evidence type="ECO:0000256" key="6">
    <source>
        <dbReference type="ARBA" id="ARBA00022692"/>
    </source>
</evidence>
<evidence type="ECO:0000256" key="11">
    <source>
        <dbReference type="ARBA" id="ARBA00023136"/>
    </source>
</evidence>
<dbReference type="InterPro" id="IPR000531">
    <property type="entry name" value="Beta-barrel_TonB"/>
</dbReference>
<evidence type="ECO:0000256" key="15">
    <source>
        <dbReference type="PROSITE-ProRule" id="PRU10144"/>
    </source>
</evidence>
<dbReference type="RefSeq" id="WP_187735002.1">
    <property type="nucleotide sequence ID" value="NZ_CP060790.1"/>
</dbReference>
<dbReference type="Gene3D" id="2.40.170.20">
    <property type="entry name" value="TonB-dependent receptor, beta-barrel domain"/>
    <property type="match status" value="1"/>
</dbReference>
<feature type="domain" description="TonB-dependent receptor plug" evidence="19">
    <location>
        <begin position="75"/>
        <end position="167"/>
    </location>
</feature>
<dbReference type="GO" id="GO:0015891">
    <property type="term" value="P:siderophore transport"/>
    <property type="evidence" value="ECO:0007669"/>
    <property type="project" value="InterPro"/>
</dbReference>
<feature type="domain" description="TonB-dependent receptor-like beta-barrel" evidence="18">
    <location>
        <begin position="294"/>
        <end position="678"/>
    </location>
</feature>
<evidence type="ECO:0000256" key="10">
    <source>
        <dbReference type="ARBA" id="ARBA00023077"/>
    </source>
</evidence>
<evidence type="ECO:0000256" key="8">
    <source>
        <dbReference type="ARBA" id="ARBA00023004"/>
    </source>
</evidence>
<dbReference type="InterPro" id="IPR010105">
    <property type="entry name" value="TonB_sidphr_rcpt"/>
</dbReference>
<evidence type="ECO:0000256" key="7">
    <source>
        <dbReference type="ARBA" id="ARBA00022729"/>
    </source>
</evidence>
<evidence type="ECO:0000256" key="12">
    <source>
        <dbReference type="ARBA" id="ARBA00023170"/>
    </source>
</evidence>
<keyword evidence="4 14" id="KW-1134">Transmembrane beta strand</keyword>